<keyword evidence="6" id="KW-0408">Iron</keyword>
<evidence type="ECO:0000256" key="1">
    <source>
        <dbReference type="ARBA" id="ARBA00001954"/>
    </source>
</evidence>
<evidence type="ECO:0000259" key="9">
    <source>
        <dbReference type="Pfam" id="PF06155"/>
    </source>
</evidence>
<proteinExistence type="inferred from homology"/>
<dbReference type="EMBL" id="MU853819">
    <property type="protein sequence ID" value="KAK3938973.1"/>
    <property type="molecule type" value="Genomic_DNA"/>
</dbReference>
<comment type="cofactor">
    <cofactor evidence="1">
        <name>Fe(2+)</name>
        <dbReference type="ChEBI" id="CHEBI:29033"/>
    </cofactor>
</comment>
<protein>
    <recommendedName>
        <fullName evidence="12">Gamma-butyrobetaine dioxygenase</fullName>
    </recommendedName>
</protein>
<sequence length="503" mass="56430">MLQSRTLPTVAGLLRGGRVAPPAPSSAISNRVLPRTCGGRRLSTRPAGLHQRRHHSNQVSAQRSGPGGPKNSLYGTPSVDNGKLKAVKVHKATLSLDFGKVDSREPLNISSLWLRDACTCPLCVDPDSGQKNFSTCDIPDVPEVQSAEVANDGSLTVVWKGDNVVNGSDDGLHKSVWSDKQVQEWRSDLSSLRSPHIVPARRTLWNRSVYEQLWKGDGSCTVSYMEWMQDPDAFWRAFAKLCETGLIFVTDVPDAEFEVEKIASKIGILQHTFYGFTWDVKSKPRAENVAYTSQFLGLHQDLMYHIPIPRLQLLHCLANSCEGGESLFSDGFRAAMELKLNRPDLYGALTEPSVNFHYKKGQHSYEMVRRTIEETHGHLETLHWSPPFQAPFRRDSITRWKPAATAFQRSLSEAENMVEVKLKPGECVIFDNWRVLHGRQEFATSGGSRWLKGAYISDQVHRAVEDQLQERNGITDPDIERFRSRLADEELDQVASLLGTTRI</sequence>
<dbReference type="Proteomes" id="UP001303473">
    <property type="component" value="Unassembled WGS sequence"/>
</dbReference>
<dbReference type="SUPFAM" id="SSF51197">
    <property type="entry name" value="Clavaminate synthase-like"/>
    <property type="match status" value="1"/>
</dbReference>
<organism evidence="10 11">
    <name type="scientific">Diplogelasinospora grovesii</name>
    <dbReference type="NCBI Taxonomy" id="303347"/>
    <lineage>
        <taxon>Eukaryota</taxon>
        <taxon>Fungi</taxon>
        <taxon>Dikarya</taxon>
        <taxon>Ascomycota</taxon>
        <taxon>Pezizomycotina</taxon>
        <taxon>Sordariomycetes</taxon>
        <taxon>Sordariomycetidae</taxon>
        <taxon>Sordariales</taxon>
        <taxon>Diplogelasinosporaceae</taxon>
        <taxon>Diplogelasinospora</taxon>
    </lineage>
</organism>
<evidence type="ECO:0000313" key="10">
    <source>
        <dbReference type="EMBL" id="KAK3938973.1"/>
    </source>
</evidence>
<dbReference type="Gene3D" id="3.60.130.10">
    <property type="entry name" value="Clavaminate synthase-like"/>
    <property type="match status" value="1"/>
</dbReference>
<dbReference type="GO" id="GO:0016706">
    <property type="term" value="F:2-oxoglutarate-dependent dioxygenase activity"/>
    <property type="evidence" value="ECO:0007669"/>
    <property type="project" value="UniProtKB-ARBA"/>
</dbReference>
<dbReference type="InterPro" id="IPR010376">
    <property type="entry name" value="GBBH-like_N"/>
</dbReference>
<dbReference type="GO" id="GO:0045329">
    <property type="term" value="P:carnitine biosynthetic process"/>
    <property type="evidence" value="ECO:0007669"/>
    <property type="project" value="TreeGrafter"/>
</dbReference>
<dbReference type="Pfam" id="PF02668">
    <property type="entry name" value="TauD"/>
    <property type="match status" value="1"/>
</dbReference>
<keyword evidence="4" id="KW-0223">Dioxygenase</keyword>
<gene>
    <name evidence="10" type="ORF">QBC46DRAFT_389057</name>
</gene>
<dbReference type="InterPro" id="IPR003819">
    <property type="entry name" value="TauD/TfdA-like"/>
</dbReference>
<keyword evidence="3" id="KW-0479">Metal-binding</keyword>
<evidence type="ECO:0000256" key="4">
    <source>
        <dbReference type="ARBA" id="ARBA00022964"/>
    </source>
</evidence>
<evidence type="ECO:0000256" key="3">
    <source>
        <dbReference type="ARBA" id="ARBA00022723"/>
    </source>
</evidence>
<dbReference type="Pfam" id="PF06155">
    <property type="entry name" value="GBBH-like_N"/>
    <property type="match status" value="1"/>
</dbReference>
<evidence type="ECO:0000313" key="11">
    <source>
        <dbReference type="Proteomes" id="UP001303473"/>
    </source>
</evidence>
<dbReference type="Gene3D" id="3.30.2020.30">
    <property type="match status" value="1"/>
</dbReference>
<dbReference type="InterPro" id="IPR042098">
    <property type="entry name" value="TauD-like_sf"/>
</dbReference>
<evidence type="ECO:0000256" key="6">
    <source>
        <dbReference type="ARBA" id="ARBA00023004"/>
    </source>
</evidence>
<evidence type="ECO:0000259" key="8">
    <source>
        <dbReference type="Pfam" id="PF02668"/>
    </source>
</evidence>
<keyword evidence="11" id="KW-1185">Reference proteome</keyword>
<feature type="domain" description="Gamma-butyrobetaine hydroxylase-like N-terminal" evidence="9">
    <location>
        <begin position="103"/>
        <end position="161"/>
    </location>
</feature>
<evidence type="ECO:0000256" key="7">
    <source>
        <dbReference type="SAM" id="MobiDB-lite"/>
    </source>
</evidence>
<keyword evidence="5" id="KW-0560">Oxidoreductase</keyword>
<feature type="region of interest" description="Disordered" evidence="7">
    <location>
        <begin position="18"/>
        <end position="79"/>
    </location>
</feature>
<dbReference type="AlphaFoldDB" id="A0AAN6S3T6"/>
<dbReference type="CDD" id="cd00250">
    <property type="entry name" value="CAS_like"/>
    <property type="match status" value="1"/>
</dbReference>
<feature type="domain" description="TauD/TfdA-like" evidence="8">
    <location>
        <begin position="221"/>
        <end position="455"/>
    </location>
</feature>
<evidence type="ECO:0000256" key="5">
    <source>
        <dbReference type="ARBA" id="ARBA00023002"/>
    </source>
</evidence>
<dbReference type="PANTHER" id="PTHR10696">
    <property type="entry name" value="GAMMA-BUTYROBETAINE HYDROXYLASE-RELATED"/>
    <property type="match status" value="1"/>
</dbReference>
<evidence type="ECO:0000256" key="2">
    <source>
        <dbReference type="ARBA" id="ARBA00008654"/>
    </source>
</evidence>
<dbReference type="GO" id="GO:0005739">
    <property type="term" value="C:mitochondrion"/>
    <property type="evidence" value="ECO:0007669"/>
    <property type="project" value="TreeGrafter"/>
</dbReference>
<comment type="similarity">
    <text evidence="2">Belongs to the gamma-BBH/TMLD family.</text>
</comment>
<dbReference type="InterPro" id="IPR050411">
    <property type="entry name" value="AlphaKG_dependent_hydroxylases"/>
</dbReference>
<accession>A0AAN6S3T6</accession>
<dbReference type="InterPro" id="IPR038492">
    <property type="entry name" value="GBBH-like_N_sf"/>
</dbReference>
<evidence type="ECO:0008006" key="12">
    <source>
        <dbReference type="Google" id="ProtNLM"/>
    </source>
</evidence>
<name>A0AAN6S3T6_9PEZI</name>
<reference evidence="11" key="1">
    <citation type="journal article" date="2023" name="Mol. Phylogenet. Evol.">
        <title>Genome-scale phylogeny and comparative genomics of the fungal order Sordariales.</title>
        <authorList>
            <person name="Hensen N."/>
            <person name="Bonometti L."/>
            <person name="Westerberg I."/>
            <person name="Brannstrom I.O."/>
            <person name="Guillou S."/>
            <person name="Cros-Aarteil S."/>
            <person name="Calhoun S."/>
            <person name="Haridas S."/>
            <person name="Kuo A."/>
            <person name="Mondo S."/>
            <person name="Pangilinan J."/>
            <person name="Riley R."/>
            <person name="LaButti K."/>
            <person name="Andreopoulos B."/>
            <person name="Lipzen A."/>
            <person name="Chen C."/>
            <person name="Yan M."/>
            <person name="Daum C."/>
            <person name="Ng V."/>
            <person name="Clum A."/>
            <person name="Steindorff A."/>
            <person name="Ohm R.A."/>
            <person name="Martin F."/>
            <person name="Silar P."/>
            <person name="Natvig D.O."/>
            <person name="Lalanne C."/>
            <person name="Gautier V."/>
            <person name="Ament-Velasquez S.L."/>
            <person name="Kruys A."/>
            <person name="Hutchinson M.I."/>
            <person name="Powell A.J."/>
            <person name="Barry K."/>
            <person name="Miller A.N."/>
            <person name="Grigoriev I.V."/>
            <person name="Debuchy R."/>
            <person name="Gladieux P."/>
            <person name="Hiltunen Thoren M."/>
            <person name="Johannesson H."/>
        </authorList>
    </citation>
    <scope>NUCLEOTIDE SEQUENCE [LARGE SCALE GENOMIC DNA]</scope>
    <source>
        <strain evidence="11">CBS 340.73</strain>
    </source>
</reference>
<dbReference type="PANTHER" id="PTHR10696:SF25">
    <property type="entry name" value="OXIDOREDUCTASE AIM17-RELATED"/>
    <property type="match status" value="1"/>
</dbReference>
<comment type="caution">
    <text evidence="10">The sequence shown here is derived from an EMBL/GenBank/DDBJ whole genome shotgun (WGS) entry which is preliminary data.</text>
</comment>
<dbReference type="GO" id="GO:0046872">
    <property type="term" value="F:metal ion binding"/>
    <property type="evidence" value="ECO:0007669"/>
    <property type="project" value="UniProtKB-KW"/>
</dbReference>